<dbReference type="Proteomes" id="UP000233469">
    <property type="component" value="Unassembled WGS sequence"/>
</dbReference>
<evidence type="ECO:0000313" key="1">
    <source>
        <dbReference type="EMBL" id="PKK65685.1"/>
    </source>
</evidence>
<reference evidence="1 2" key="1">
    <citation type="submission" date="2016-04" db="EMBL/GenBank/DDBJ databases">
        <title>Genome analyses suggest a sexual origin of heterokaryosis in a supposedly ancient asexual fungus.</title>
        <authorList>
            <person name="Ropars J."/>
            <person name="Sedzielewska K."/>
            <person name="Noel J."/>
            <person name="Charron P."/>
            <person name="Farinelli L."/>
            <person name="Marton T."/>
            <person name="Kruger M."/>
            <person name="Pelin A."/>
            <person name="Brachmann A."/>
            <person name="Corradi N."/>
        </authorList>
    </citation>
    <scope>NUCLEOTIDE SEQUENCE [LARGE SCALE GENOMIC DNA]</scope>
    <source>
        <strain evidence="1 2">C2</strain>
    </source>
</reference>
<protein>
    <submittedName>
        <fullName evidence="1">Uncharacterized protein</fullName>
    </submittedName>
</protein>
<sequence length="80" mass="8919">MGMSKIRSAKTARPIERNEELGALMEIEDELDYTSLNNLIKTKVNNPGIVDPISADFDEIIEKLSKLGQKLSIENSCILI</sequence>
<reference evidence="1 2" key="2">
    <citation type="submission" date="2017-10" db="EMBL/GenBank/DDBJ databases">
        <title>Extensive intraspecific genome diversity in a model arbuscular mycorrhizal fungus.</title>
        <authorList>
            <person name="Chen E.C.H."/>
            <person name="Morin E."/>
            <person name="Baudet D."/>
            <person name="Noel J."/>
            <person name="Ndikumana S."/>
            <person name="Charron P."/>
            <person name="St-Onge C."/>
            <person name="Giorgi J."/>
            <person name="Grigoriev I.V."/>
            <person name="Roux C."/>
            <person name="Martin F.M."/>
            <person name="Corradi N."/>
        </authorList>
    </citation>
    <scope>NUCLEOTIDE SEQUENCE [LARGE SCALE GENOMIC DNA]</scope>
    <source>
        <strain evidence="1 2">C2</strain>
    </source>
</reference>
<evidence type="ECO:0000313" key="2">
    <source>
        <dbReference type="Proteomes" id="UP000233469"/>
    </source>
</evidence>
<gene>
    <name evidence="1" type="ORF">RhiirC2_785786</name>
</gene>
<dbReference type="VEuPathDB" id="FungiDB:RhiirFUN_026660"/>
<dbReference type="EMBL" id="LLXL01001215">
    <property type="protein sequence ID" value="PKK65685.1"/>
    <property type="molecule type" value="Genomic_DNA"/>
</dbReference>
<proteinExistence type="predicted"/>
<accession>A0A2N1MVP0</accession>
<name>A0A2N1MVP0_9GLOM</name>
<comment type="caution">
    <text evidence="1">The sequence shown here is derived from an EMBL/GenBank/DDBJ whole genome shotgun (WGS) entry which is preliminary data.</text>
</comment>
<dbReference type="VEuPathDB" id="FungiDB:RhiirA1_422462"/>
<organism evidence="1 2">
    <name type="scientific">Rhizophagus irregularis</name>
    <dbReference type="NCBI Taxonomy" id="588596"/>
    <lineage>
        <taxon>Eukaryota</taxon>
        <taxon>Fungi</taxon>
        <taxon>Fungi incertae sedis</taxon>
        <taxon>Mucoromycota</taxon>
        <taxon>Glomeromycotina</taxon>
        <taxon>Glomeromycetes</taxon>
        <taxon>Glomerales</taxon>
        <taxon>Glomeraceae</taxon>
        <taxon>Rhizophagus</taxon>
    </lineage>
</organism>
<dbReference type="VEuPathDB" id="FungiDB:FUN_022711"/>
<dbReference type="AlphaFoldDB" id="A0A2N1MVP0"/>